<comment type="caution">
    <text evidence="1">The sequence shown here is derived from an EMBL/GenBank/DDBJ whole genome shotgun (WGS) entry which is preliminary data.</text>
</comment>
<evidence type="ECO:0000313" key="2">
    <source>
        <dbReference type="Proteomes" id="UP000052268"/>
    </source>
</evidence>
<dbReference type="Gene3D" id="3.40.50.150">
    <property type="entry name" value="Vaccinia Virus protein VP39"/>
    <property type="match status" value="1"/>
</dbReference>
<reference evidence="1 2" key="1">
    <citation type="journal article" date="2015" name="G3 (Bethesda)">
        <title>Insights into Ongoing Evolution of the Hexachlorocyclohexane Catabolic Pathway from Comparative Genomics of Ten Sphingomonadaceae Strains.</title>
        <authorList>
            <person name="Pearce S.L."/>
            <person name="Oakeshott J.G."/>
            <person name="Pandey G."/>
        </authorList>
    </citation>
    <scope>NUCLEOTIDE SEQUENCE [LARGE SCALE GENOMIC DNA]</scope>
    <source>
        <strain evidence="1 2">LL02</strain>
    </source>
</reference>
<dbReference type="CDD" id="cd02440">
    <property type="entry name" value="AdoMet_MTases"/>
    <property type="match status" value="1"/>
</dbReference>
<keyword evidence="2" id="KW-1185">Reference proteome</keyword>
<proteinExistence type="predicted"/>
<accession>A0A0J7XTY5</accession>
<dbReference type="GO" id="GO:0016274">
    <property type="term" value="F:protein-arginine N-methyltransferase activity"/>
    <property type="evidence" value="ECO:0007669"/>
    <property type="project" value="InterPro"/>
</dbReference>
<dbReference type="RefSeq" id="WP_059151792.1">
    <property type="nucleotide sequence ID" value="NZ_KQ130454.1"/>
</dbReference>
<dbReference type="InterPro" id="IPR029063">
    <property type="entry name" value="SAM-dependent_MTases_sf"/>
</dbReference>
<dbReference type="Proteomes" id="UP000052268">
    <property type="component" value="Unassembled WGS sequence"/>
</dbReference>
<dbReference type="PATRIC" id="fig|1114963.3.peg.2603"/>
<dbReference type="GO" id="GO:0042054">
    <property type="term" value="F:histone methyltransferase activity"/>
    <property type="evidence" value="ECO:0007669"/>
    <property type="project" value="TreeGrafter"/>
</dbReference>
<sequence>MTPNTRFPRLAEAAVDTLLASVHGNAIAMINCARTLLRENDQQERARAVCREALALAPTNAEAQALARPILSEGIGSWYFTMVLDTYRHELYARALRRVLANGGVVLDIGAGTGVFAMLAVQAGASHVVACERDPEVARAASEIIARNGFADRITLLPIDSRELNLGRDLPEPADVLLWDNLANNFLGAGCAATLADAKARLLKPGAPVLPGRAELLVAPVTNLEAAQHCMGIVDGLDMTPFNALRSTDFTLSCDKFTLRSEPVTLFDFDVTGPEPIRPDRSSAAVSLTAGQVDGIAQWLRFHLADDIAYDTLGEEVRAFGAQYHVVDSFEAAENQQVRLHGAHDTIDTWFWIEP</sequence>
<dbReference type="EMBL" id="JACU01000005">
    <property type="protein sequence ID" value="KMS55104.1"/>
    <property type="molecule type" value="Genomic_DNA"/>
</dbReference>
<dbReference type="AlphaFoldDB" id="A0A0J7XTY5"/>
<name>A0A0J7XTY5_9SPHN</name>
<dbReference type="OrthoDB" id="5383291at2"/>
<gene>
    <name evidence="1" type="ORF">V474_18830</name>
</gene>
<dbReference type="Pfam" id="PF06325">
    <property type="entry name" value="PrmA"/>
    <property type="match status" value="1"/>
</dbReference>
<dbReference type="Gene3D" id="2.70.160.11">
    <property type="entry name" value="Hnrnp arginine n-methyltransferase1"/>
    <property type="match status" value="1"/>
</dbReference>
<dbReference type="SUPFAM" id="SSF53335">
    <property type="entry name" value="S-adenosyl-L-methionine-dependent methyltransferases"/>
    <property type="match status" value="1"/>
</dbReference>
<dbReference type="PANTHER" id="PTHR11006">
    <property type="entry name" value="PROTEIN ARGININE N-METHYLTRANSFERASE"/>
    <property type="match status" value="1"/>
</dbReference>
<organism evidence="1 2">
    <name type="scientific">Novosphingobium barchaimii LL02</name>
    <dbReference type="NCBI Taxonomy" id="1114963"/>
    <lineage>
        <taxon>Bacteria</taxon>
        <taxon>Pseudomonadati</taxon>
        <taxon>Pseudomonadota</taxon>
        <taxon>Alphaproteobacteria</taxon>
        <taxon>Sphingomonadales</taxon>
        <taxon>Sphingomonadaceae</taxon>
        <taxon>Novosphingobium</taxon>
    </lineage>
</organism>
<evidence type="ECO:0000313" key="1">
    <source>
        <dbReference type="EMBL" id="KMS55104.1"/>
    </source>
</evidence>
<protein>
    <submittedName>
        <fullName evidence="1">Uncharacterized protein</fullName>
    </submittedName>
</protein>
<dbReference type="PANTHER" id="PTHR11006:SF4">
    <property type="entry name" value="PROTEIN ARGININE N-METHYLTRANSFERASE 7"/>
    <property type="match status" value="1"/>
</dbReference>
<dbReference type="InterPro" id="IPR025799">
    <property type="entry name" value="Arg_MeTrfase"/>
</dbReference>